<reference evidence="1 2" key="1">
    <citation type="journal article" date="2024" name="Plant Biotechnol. J.">
        <title>Dendrobium thyrsiflorum genome and its molecular insights into genes involved in important horticultural traits.</title>
        <authorList>
            <person name="Chen B."/>
            <person name="Wang J.Y."/>
            <person name="Zheng P.J."/>
            <person name="Li K.L."/>
            <person name="Liang Y.M."/>
            <person name="Chen X.F."/>
            <person name="Zhang C."/>
            <person name="Zhao X."/>
            <person name="He X."/>
            <person name="Zhang G.Q."/>
            <person name="Liu Z.J."/>
            <person name="Xu Q."/>
        </authorList>
    </citation>
    <scope>NUCLEOTIDE SEQUENCE [LARGE SCALE GENOMIC DNA]</scope>
    <source>
        <strain evidence="1">GZMU011</strain>
    </source>
</reference>
<sequence>MGGRQVGGGMVAGGGGNGWGFGTQEGPGMGSGRRLLGVGRGSQRVWVGWQFGGGFVAGGGGDGGGASSPAMADSGIDHGFVYNENDQVDILKSPFFNFSPDVDHSVEEYMDRILFQLAATIDKKISSVQWTIISKAKKAPYGKSLPSLQSNTKIFNSHSSGDESFQEEEN</sequence>
<keyword evidence="2" id="KW-1185">Reference proteome</keyword>
<gene>
    <name evidence="1" type="ORF">M5K25_006149</name>
</gene>
<dbReference type="AlphaFoldDB" id="A0ABD0VHP7"/>
<protein>
    <submittedName>
        <fullName evidence="1">Uncharacterized protein</fullName>
    </submittedName>
</protein>
<dbReference type="Proteomes" id="UP001552299">
    <property type="component" value="Unassembled WGS sequence"/>
</dbReference>
<accession>A0ABD0VHP7</accession>
<name>A0ABD0VHP7_DENTH</name>
<proteinExistence type="predicted"/>
<evidence type="ECO:0000313" key="2">
    <source>
        <dbReference type="Proteomes" id="UP001552299"/>
    </source>
</evidence>
<organism evidence="1 2">
    <name type="scientific">Dendrobium thyrsiflorum</name>
    <name type="common">Pinecone-like raceme dendrobium</name>
    <name type="synonym">Orchid</name>
    <dbReference type="NCBI Taxonomy" id="117978"/>
    <lineage>
        <taxon>Eukaryota</taxon>
        <taxon>Viridiplantae</taxon>
        <taxon>Streptophyta</taxon>
        <taxon>Embryophyta</taxon>
        <taxon>Tracheophyta</taxon>
        <taxon>Spermatophyta</taxon>
        <taxon>Magnoliopsida</taxon>
        <taxon>Liliopsida</taxon>
        <taxon>Asparagales</taxon>
        <taxon>Orchidaceae</taxon>
        <taxon>Epidendroideae</taxon>
        <taxon>Malaxideae</taxon>
        <taxon>Dendrobiinae</taxon>
        <taxon>Dendrobium</taxon>
    </lineage>
</organism>
<dbReference type="EMBL" id="JANQDX010000006">
    <property type="protein sequence ID" value="KAL0922181.1"/>
    <property type="molecule type" value="Genomic_DNA"/>
</dbReference>
<comment type="caution">
    <text evidence="1">The sequence shown here is derived from an EMBL/GenBank/DDBJ whole genome shotgun (WGS) entry which is preliminary data.</text>
</comment>
<evidence type="ECO:0000313" key="1">
    <source>
        <dbReference type="EMBL" id="KAL0922181.1"/>
    </source>
</evidence>